<feature type="region of interest" description="Disordered" evidence="1">
    <location>
        <begin position="19"/>
        <end position="129"/>
    </location>
</feature>
<evidence type="ECO:0000256" key="1">
    <source>
        <dbReference type="SAM" id="MobiDB-lite"/>
    </source>
</evidence>
<name>A0A3L6QXB2_PANMI</name>
<feature type="compositionally biased region" description="Low complexity" evidence="1">
    <location>
        <begin position="57"/>
        <end position="73"/>
    </location>
</feature>
<organism evidence="2 3">
    <name type="scientific">Panicum miliaceum</name>
    <name type="common">Proso millet</name>
    <name type="synonym">Broomcorn millet</name>
    <dbReference type="NCBI Taxonomy" id="4540"/>
    <lineage>
        <taxon>Eukaryota</taxon>
        <taxon>Viridiplantae</taxon>
        <taxon>Streptophyta</taxon>
        <taxon>Embryophyta</taxon>
        <taxon>Tracheophyta</taxon>
        <taxon>Spermatophyta</taxon>
        <taxon>Magnoliopsida</taxon>
        <taxon>Liliopsida</taxon>
        <taxon>Poales</taxon>
        <taxon>Poaceae</taxon>
        <taxon>PACMAD clade</taxon>
        <taxon>Panicoideae</taxon>
        <taxon>Panicodae</taxon>
        <taxon>Paniceae</taxon>
        <taxon>Panicinae</taxon>
        <taxon>Panicum</taxon>
        <taxon>Panicum sect. Panicum</taxon>
    </lineage>
</organism>
<proteinExistence type="predicted"/>
<protein>
    <submittedName>
        <fullName evidence="2">Uncharacterized protein</fullName>
    </submittedName>
</protein>
<evidence type="ECO:0000313" key="3">
    <source>
        <dbReference type="Proteomes" id="UP000275267"/>
    </source>
</evidence>
<keyword evidence="3" id="KW-1185">Reference proteome</keyword>
<dbReference type="EMBL" id="PQIB02000010">
    <property type="protein sequence ID" value="RLM91396.1"/>
    <property type="molecule type" value="Genomic_DNA"/>
</dbReference>
<dbReference type="AlphaFoldDB" id="A0A3L6QXB2"/>
<comment type="caution">
    <text evidence="2">The sequence shown here is derived from an EMBL/GenBank/DDBJ whole genome shotgun (WGS) entry which is preliminary data.</text>
</comment>
<gene>
    <name evidence="2" type="ORF">C2845_PM08G15660</name>
</gene>
<accession>A0A3L6QXB2</accession>
<sequence>MLVDAAPKLDFAASFACSHESKQKSIASPAQPPPNPARRRRLLADSYSAADLDDHSSLSPSSLPSRSTSRGASLPPRVPVTGEPTSASGCARGEGPGVARCSTRPRREGPTREDQFVSGSPASIAQSGSEKNICSWFCCLV</sequence>
<feature type="compositionally biased region" description="Basic and acidic residues" evidence="1">
    <location>
        <begin position="105"/>
        <end position="115"/>
    </location>
</feature>
<evidence type="ECO:0000313" key="2">
    <source>
        <dbReference type="EMBL" id="RLM91396.1"/>
    </source>
</evidence>
<feature type="compositionally biased region" description="Polar residues" evidence="1">
    <location>
        <begin position="117"/>
        <end position="129"/>
    </location>
</feature>
<dbReference type="Proteomes" id="UP000275267">
    <property type="component" value="Unassembled WGS sequence"/>
</dbReference>
<reference evidence="3" key="1">
    <citation type="journal article" date="2019" name="Nat. Commun.">
        <title>The genome of broomcorn millet.</title>
        <authorList>
            <person name="Zou C."/>
            <person name="Miki D."/>
            <person name="Li D."/>
            <person name="Tang Q."/>
            <person name="Xiao L."/>
            <person name="Rajput S."/>
            <person name="Deng P."/>
            <person name="Jia W."/>
            <person name="Huang R."/>
            <person name="Zhang M."/>
            <person name="Sun Y."/>
            <person name="Hu J."/>
            <person name="Fu X."/>
            <person name="Schnable P.S."/>
            <person name="Li F."/>
            <person name="Zhang H."/>
            <person name="Feng B."/>
            <person name="Zhu X."/>
            <person name="Liu R."/>
            <person name="Schnable J.C."/>
            <person name="Zhu J.-K."/>
            <person name="Zhang H."/>
        </authorList>
    </citation>
    <scope>NUCLEOTIDE SEQUENCE [LARGE SCALE GENOMIC DNA]</scope>
</reference>